<feature type="transmembrane region" description="Helical" evidence="8">
    <location>
        <begin position="287"/>
        <end position="307"/>
    </location>
</feature>
<keyword evidence="6 8" id="KW-1133">Transmembrane helix</keyword>
<dbReference type="EMBL" id="PPSL01000003">
    <property type="protein sequence ID" value="PQJ10908.1"/>
    <property type="molecule type" value="Genomic_DNA"/>
</dbReference>
<feature type="transmembrane region" description="Helical" evidence="8">
    <location>
        <begin position="6"/>
        <end position="25"/>
    </location>
</feature>
<feature type="domain" description="Glycosyltransferase RgtA/B/C/D-like" evidence="9">
    <location>
        <begin position="92"/>
        <end position="221"/>
    </location>
</feature>
<feature type="transmembrane region" description="Helical" evidence="8">
    <location>
        <begin position="213"/>
        <end position="235"/>
    </location>
</feature>
<dbReference type="PANTHER" id="PTHR33908">
    <property type="entry name" value="MANNOSYLTRANSFERASE YKCB-RELATED"/>
    <property type="match status" value="1"/>
</dbReference>
<feature type="transmembrane region" description="Helical" evidence="8">
    <location>
        <begin position="143"/>
        <end position="159"/>
    </location>
</feature>
<dbReference type="GO" id="GO:0016763">
    <property type="term" value="F:pentosyltransferase activity"/>
    <property type="evidence" value="ECO:0007669"/>
    <property type="project" value="TreeGrafter"/>
</dbReference>
<evidence type="ECO:0000313" key="11">
    <source>
        <dbReference type="Proteomes" id="UP000239872"/>
    </source>
</evidence>
<comment type="subcellular location">
    <subcellularLocation>
        <location evidence="1">Cell membrane</location>
        <topology evidence="1">Multi-pass membrane protein</topology>
    </subcellularLocation>
</comment>
<feature type="transmembrane region" description="Helical" evidence="8">
    <location>
        <begin position="92"/>
        <end position="111"/>
    </location>
</feature>
<dbReference type="GO" id="GO:0000030">
    <property type="term" value="F:mannosyltransferase activity"/>
    <property type="evidence" value="ECO:0007669"/>
    <property type="project" value="InterPro"/>
</dbReference>
<feature type="transmembrane region" description="Helical" evidence="8">
    <location>
        <begin position="347"/>
        <end position="365"/>
    </location>
</feature>
<keyword evidence="3" id="KW-0328">Glycosyltransferase</keyword>
<evidence type="ECO:0000256" key="1">
    <source>
        <dbReference type="ARBA" id="ARBA00004651"/>
    </source>
</evidence>
<evidence type="ECO:0000256" key="7">
    <source>
        <dbReference type="ARBA" id="ARBA00023136"/>
    </source>
</evidence>
<reference evidence="10 11" key="1">
    <citation type="submission" date="2018-01" db="EMBL/GenBank/DDBJ databases">
        <title>A novel member of the phylum Bacteroidetes isolated from glacier ice.</title>
        <authorList>
            <person name="Liu Q."/>
            <person name="Xin Y.-H."/>
        </authorList>
    </citation>
    <scope>NUCLEOTIDE SEQUENCE [LARGE SCALE GENOMIC DNA]</scope>
    <source>
        <strain evidence="10 11">RB1R16</strain>
    </source>
</reference>
<dbReference type="PANTHER" id="PTHR33908:SF11">
    <property type="entry name" value="MEMBRANE PROTEIN"/>
    <property type="match status" value="1"/>
</dbReference>
<dbReference type="Pfam" id="PF13231">
    <property type="entry name" value="PMT_2"/>
    <property type="match status" value="1"/>
</dbReference>
<comment type="caution">
    <text evidence="10">The sequence shown here is derived from an EMBL/GenBank/DDBJ whole genome shotgun (WGS) entry which is preliminary data.</text>
</comment>
<dbReference type="GO" id="GO:0005886">
    <property type="term" value="C:plasma membrane"/>
    <property type="evidence" value="ECO:0007669"/>
    <property type="project" value="UniProtKB-SubCell"/>
</dbReference>
<evidence type="ECO:0000313" key="10">
    <source>
        <dbReference type="EMBL" id="PQJ10908.1"/>
    </source>
</evidence>
<feature type="transmembrane region" description="Helical" evidence="8">
    <location>
        <begin position="319"/>
        <end position="341"/>
    </location>
</feature>
<accession>A0A2S7SW19</accession>
<evidence type="ECO:0000256" key="3">
    <source>
        <dbReference type="ARBA" id="ARBA00022676"/>
    </source>
</evidence>
<keyword evidence="7 8" id="KW-0472">Membrane</keyword>
<evidence type="ECO:0000256" key="5">
    <source>
        <dbReference type="ARBA" id="ARBA00022692"/>
    </source>
</evidence>
<protein>
    <recommendedName>
        <fullName evidence="9">Glycosyltransferase RgtA/B/C/D-like domain-containing protein</fullName>
    </recommendedName>
</protein>
<feature type="transmembrane region" description="Helical" evidence="8">
    <location>
        <begin position="179"/>
        <end position="201"/>
    </location>
</feature>
<dbReference type="AlphaFoldDB" id="A0A2S7SW19"/>
<keyword evidence="5 8" id="KW-0812">Transmembrane</keyword>
<evidence type="ECO:0000256" key="2">
    <source>
        <dbReference type="ARBA" id="ARBA00022475"/>
    </source>
</evidence>
<evidence type="ECO:0000256" key="4">
    <source>
        <dbReference type="ARBA" id="ARBA00022679"/>
    </source>
</evidence>
<dbReference type="InterPro" id="IPR038731">
    <property type="entry name" value="RgtA/B/C-like"/>
</dbReference>
<evidence type="ECO:0000259" key="9">
    <source>
        <dbReference type="Pfam" id="PF13231"/>
    </source>
</evidence>
<name>A0A2S7SW19_9BACT</name>
<keyword evidence="11" id="KW-1185">Reference proteome</keyword>
<dbReference type="GO" id="GO:0009103">
    <property type="term" value="P:lipopolysaccharide biosynthetic process"/>
    <property type="evidence" value="ECO:0007669"/>
    <property type="project" value="UniProtKB-ARBA"/>
</dbReference>
<dbReference type="GO" id="GO:0006493">
    <property type="term" value="P:protein O-linked glycosylation"/>
    <property type="evidence" value="ECO:0007669"/>
    <property type="project" value="InterPro"/>
</dbReference>
<dbReference type="Proteomes" id="UP000239872">
    <property type="component" value="Unassembled WGS sequence"/>
</dbReference>
<dbReference type="InterPro" id="IPR050297">
    <property type="entry name" value="LipidA_mod_glycosyltrf_83"/>
</dbReference>
<evidence type="ECO:0000256" key="8">
    <source>
        <dbReference type="SAM" id="Phobius"/>
    </source>
</evidence>
<keyword evidence="2" id="KW-1003">Cell membrane</keyword>
<proteinExistence type="predicted"/>
<keyword evidence="4" id="KW-0808">Transferase</keyword>
<feature type="transmembrane region" description="Helical" evidence="8">
    <location>
        <begin position="372"/>
        <end position="390"/>
    </location>
</feature>
<gene>
    <name evidence="10" type="ORF">CJD36_013130</name>
</gene>
<organism evidence="10 11">
    <name type="scientific">Flavipsychrobacter stenotrophus</name>
    <dbReference type="NCBI Taxonomy" id="2077091"/>
    <lineage>
        <taxon>Bacteria</taxon>
        <taxon>Pseudomonadati</taxon>
        <taxon>Bacteroidota</taxon>
        <taxon>Chitinophagia</taxon>
        <taxon>Chitinophagales</taxon>
        <taxon>Chitinophagaceae</taxon>
        <taxon>Flavipsychrobacter</taxon>
    </lineage>
</organism>
<evidence type="ECO:0000256" key="6">
    <source>
        <dbReference type="ARBA" id="ARBA00022989"/>
    </source>
</evidence>
<dbReference type="OrthoDB" id="2034231at2"/>
<sequence>MSFIKKYFPGVMLFLIFLVIGLMHYKDYGLGCDEPIHRIIGNVTYDYIFKGDMNLKTIEFRNLGTGFEMPLIFIEKWFHLTDFRDIYLMRHLVTHIFFLFGAFSLYVLAFRHFNHRSIASLAFLMMVLNPRLYAHSFFNSKDIPFLVSFILAFTVWHAADTKQRKYLYLLVGAACGYATSIRVMGVLLVPCFLFFVAFDILRYMKNKAELKAILMKVLLFSAGFCITLYICWPILWSNPIFYFHEQFSSLAHVHWEGEVYFKGQNIPGSKLPLSYLPVWMSMTIPEVWLIGGIAGCVAVAVTFLCKPVSFLTDMTNRNFALYLACFAGPLLVVVALGSVNYDDWRHLYFTYPPLMLLGLFLINKLYNTSSRIFVYILCVGQLVFTTVFMVNNHPHQYAYFNNFVSHKDQYLLNNYDLDYWGVTYSEGVKYILDHDKSDTIRINGTTMLLGNASMKMTPADRRRIKIVDKGEHPDYFITNFRNNHREDYRYPTIFYEVKVLNSTIMRVYKTK</sequence>